<dbReference type="EMBL" id="HBUF01561888">
    <property type="protein sequence ID" value="CAG6762784.1"/>
    <property type="molecule type" value="Transcribed_RNA"/>
</dbReference>
<name>A0A8D9AAJ8_9HEMI</name>
<feature type="region of interest" description="Disordered" evidence="1">
    <location>
        <begin position="212"/>
        <end position="237"/>
    </location>
</feature>
<sequence length="262" mass="28266">MPGFRGVSSGFFDGDIFTLRDTLAARPGPALPLGSNCLLLFLPSGINCLTTRSAERGKRFDAPGPFDSAVLPAAPLFNLSTSSSSSCAILPRSLCDTTDGVSISLSSSVSDTKYNSFIVSAPIDSKCLSSFSPSLDRFIESANNRFSDRPSSSALLSSLQFVIDSNIGSRCLRISTFIPLRVRSARALDRWMDVSSETARVKEWWEDGGVGVEEEKRSPKSTSSPAHSGCSRAEVFSTSSRLQLISKLISRDDRLSLRTDSE</sequence>
<accession>A0A8D9AAJ8</accession>
<dbReference type="AlphaFoldDB" id="A0A8D9AAJ8"/>
<organism evidence="2">
    <name type="scientific">Cacopsylla melanoneura</name>
    <dbReference type="NCBI Taxonomy" id="428564"/>
    <lineage>
        <taxon>Eukaryota</taxon>
        <taxon>Metazoa</taxon>
        <taxon>Ecdysozoa</taxon>
        <taxon>Arthropoda</taxon>
        <taxon>Hexapoda</taxon>
        <taxon>Insecta</taxon>
        <taxon>Pterygota</taxon>
        <taxon>Neoptera</taxon>
        <taxon>Paraneoptera</taxon>
        <taxon>Hemiptera</taxon>
        <taxon>Sternorrhyncha</taxon>
        <taxon>Psylloidea</taxon>
        <taxon>Psyllidae</taxon>
        <taxon>Psyllinae</taxon>
        <taxon>Cacopsylla</taxon>
    </lineage>
</organism>
<protein>
    <submittedName>
        <fullName evidence="2">Uncharacterized protein</fullName>
    </submittedName>
</protein>
<evidence type="ECO:0000313" key="2">
    <source>
        <dbReference type="EMBL" id="CAG6762784.1"/>
    </source>
</evidence>
<reference evidence="2" key="1">
    <citation type="submission" date="2021-05" db="EMBL/GenBank/DDBJ databases">
        <authorList>
            <person name="Alioto T."/>
            <person name="Alioto T."/>
            <person name="Gomez Garrido J."/>
        </authorList>
    </citation>
    <scope>NUCLEOTIDE SEQUENCE</scope>
</reference>
<proteinExistence type="predicted"/>
<evidence type="ECO:0000256" key="1">
    <source>
        <dbReference type="SAM" id="MobiDB-lite"/>
    </source>
</evidence>